<dbReference type="SUPFAM" id="SSF63748">
    <property type="entry name" value="Tudor/PWWP/MBT"/>
    <property type="match status" value="1"/>
</dbReference>
<evidence type="ECO:0000256" key="1">
    <source>
        <dbReference type="SAM" id="MobiDB-lite"/>
    </source>
</evidence>
<feature type="compositionally biased region" description="Low complexity" evidence="1">
    <location>
        <begin position="348"/>
        <end position="359"/>
    </location>
</feature>
<feature type="compositionally biased region" description="Low complexity" evidence="1">
    <location>
        <begin position="624"/>
        <end position="638"/>
    </location>
</feature>
<sequence>MTKSASSAARRNGTQAANSSSRPGSMPTFRGRDVVFVDPLDDKESYWWPAMIVPIPEIDPSMDCTVLNPGECLVKYFEDNKYSVVKFTELQLFIPTTIPFLEFESNAGQKFLKSGGVINALAYLESGKVKRKFSWQYWGTAKDDELDLTQDKQKPLRLPLKRHDESSSSSSSASSSSTASNGHGKKGSTPGPSTTISTNTNNTTATSATTPSTTTTSSKDSAHPPSPAAARKRTAKHSASHDLASDADKALSPSRKRFSTPTALDTTATTTDTSSSASTPVTPDQDHVNGGVTAPFFSSEKNSPSKTASTGGATGHHHPRARTSENVASQAQTSTNHPLQSQEHHLLELQLQQQQQQQHTKGGRKRKARTNSTPSSSAATSPSIPTASTLTDEPEEIKTEDNISPASTVGVKRTRSTTATSSTASATYSSQDTSSPPTTLPPPAPPAQSSSAASSPTQPAVKRRRGKVGATSNGGGNARAESVPLSTSSSRAGSRHGSVDLGAHPNAPPSPTVGRTSRSSKQGAASSQHQESDADGSAIESEGDARGQVPSTSTSSQGERGLTETSGADGVSPPTRPLSARSTPEPGSASGKKGRGTKHAAPSNAANGNHHDGPMEGEHDQEFSLSVPSMSSSTSVSSDQAQQEQDAEKLEDEEDARLTRDRRRMKVETDSDASSSTSSSLALSAAMSAAVSSVSMELDAFGLERRDMVHKMQMVLPTLPMGSKEREAMYESCMDHLQKLRKEHLRLRQILQMTGATLDRRHKGGRKTSPSLSVSSGRSYRSSSRQQQNGVTKEYQERSSSPTVNGSRPSRAGTNRFYGRTR</sequence>
<feature type="compositionally biased region" description="Low complexity" evidence="1">
    <location>
        <begin position="416"/>
        <end position="437"/>
    </location>
</feature>
<feature type="region of interest" description="Disordered" evidence="1">
    <location>
        <begin position="1"/>
        <end position="26"/>
    </location>
</feature>
<feature type="region of interest" description="Disordered" evidence="1">
    <location>
        <begin position="755"/>
        <end position="822"/>
    </location>
</feature>
<feature type="compositionally biased region" description="Polar residues" evidence="1">
    <location>
        <begin position="1"/>
        <end position="23"/>
    </location>
</feature>
<feature type="compositionally biased region" description="Low complexity" evidence="1">
    <location>
        <begin position="187"/>
        <end position="218"/>
    </location>
</feature>
<feature type="compositionally biased region" description="Polar residues" evidence="1">
    <location>
        <begin position="299"/>
        <end position="311"/>
    </location>
</feature>
<keyword evidence="3" id="KW-1185">Reference proteome</keyword>
<feature type="compositionally biased region" description="Polar residues" evidence="1">
    <location>
        <begin position="798"/>
        <end position="808"/>
    </location>
</feature>
<organism evidence="2 3">
    <name type="scientific">Actinomortierella ambigua</name>
    <dbReference type="NCBI Taxonomy" id="1343610"/>
    <lineage>
        <taxon>Eukaryota</taxon>
        <taxon>Fungi</taxon>
        <taxon>Fungi incertae sedis</taxon>
        <taxon>Mucoromycota</taxon>
        <taxon>Mortierellomycotina</taxon>
        <taxon>Mortierellomycetes</taxon>
        <taxon>Mortierellales</taxon>
        <taxon>Mortierellaceae</taxon>
        <taxon>Actinomortierella</taxon>
    </lineage>
</organism>
<dbReference type="Proteomes" id="UP000807716">
    <property type="component" value="Unassembled WGS sequence"/>
</dbReference>
<dbReference type="Gene3D" id="2.30.30.140">
    <property type="match status" value="1"/>
</dbReference>
<accession>A0A9P6PR34</accession>
<feature type="compositionally biased region" description="Polar residues" evidence="1">
    <location>
        <begin position="324"/>
        <end position="338"/>
    </location>
</feature>
<evidence type="ECO:0008006" key="4">
    <source>
        <dbReference type="Google" id="ProtNLM"/>
    </source>
</evidence>
<feature type="compositionally biased region" description="Low complexity" evidence="1">
    <location>
        <begin position="259"/>
        <end position="283"/>
    </location>
</feature>
<feature type="region of interest" description="Disordered" evidence="1">
    <location>
        <begin position="149"/>
        <end position="680"/>
    </location>
</feature>
<dbReference type="OrthoDB" id="641149at2759"/>
<feature type="compositionally biased region" description="Polar residues" evidence="1">
    <location>
        <begin position="513"/>
        <end position="529"/>
    </location>
</feature>
<feature type="compositionally biased region" description="Low complexity" evidence="1">
    <location>
        <begin position="167"/>
        <end position="180"/>
    </location>
</feature>
<protein>
    <recommendedName>
        <fullName evidence="4">PWWP domain-containing protein</fullName>
    </recommendedName>
</protein>
<feature type="compositionally biased region" description="Basic and acidic residues" evidence="1">
    <location>
        <begin position="239"/>
        <end position="249"/>
    </location>
</feature>
<gene>
    <name evidence="2" type="ORF">DFQ27_009133</name>
</gene>
<name>A0A9P6PR34_9FUNG</name>
<evidence type="ECO:0000313" key="3">
    <source>
        <dbReference type="Proteomes" id="UP000807716"/>
    </source>
</evidence>
<feature type="compositionally biased region" description="Polar residues" evidence="1">
    <location>
        <begin position="549"/>
        <end position="566"/>
    </location>
</feature>
<evidence type="ECO:0000313" key="2">
    <source>
        <dbReference type="EMBL" id="KAG0250919.1"/>
    </source>
</evidence>
<feature type="compositionally biased region" description="Low complexity" evidence="1">
    <location>
        <begin position="769"/>
        <end position="788"/>
    </location>
</feature>
<dbReference type="CDD" id="cd05162">
    <property type="entry name" value="PWWP"/>
    <property type="match status" value="1"/>
</dbReference>
<feature type="compositionally biased region" description="Low complexity" evidence="1">
    <location>
        <begin position="447"/>
        <end position="460"/>
    </location>
</feature>
<feature type="compositionally biased region" description="Low complexity" evidence="1">
    <location>
        <begin position="372"/>
        <end position="389"/>
    </location>
</feature>
<dbReference type="AlphaFoldDB" id="A0A9P6PR34"/>
<feature type="compositionally biased region" description="Basic and acidic residues" evidence="1">
    <location>
        <begin position="609"/>
        <end position="622"/>
    </location>
</feature>
<reference evidence="2" key="1">
    <citation type="journal article" date="2020" name="Fungal Divers.">
        <title>Resolving the Mortierellaceae phylogeny through synthesis of multi-gene phylogenetics and phylogenomics.</title>
        <authorList>
            <person name="Vandepol N."/>
            <person name="Liber J."/>
            <person name="Desiro A."/>
            <person name="Na H."/>
            <person name="Kennedy M."/>
            <person name="Barry K."/>
            <person name="Grigoriev I.V."/>
            <person name="Miller A.N."/>
            <person name="O'Donnell K."/>
            <person name="Stajich J.E."/>
            <person name="Bonito G."/>
        </authorList>
    </citation>
    <scope>NUCLEOTIDE SEQUENCE</scope>
    <source>
        <strain evidence="2">BC1065</strain>
    </source>
</reference>
<dbReference type="EMBL" id="JAAAJB010000809">
    <property type="protein sequence ID" value="KAG0250919.1"/>
    <property type="molecule type" value="Genomic_DNA"/>
</dbReference>
<comment type="caution">
    <text evidence="2">The sequence shown here is derived from an EMBL/GenBank/DDBJ whole genome shotgun (WGS) entry which is preliminary data.</text>
</comment>
<proteinExistence type="predicted"/>